<organism evidence="2 3">
    <name type="scientific">Paracoccus yeei</name>
    <dbReference type="NCBI Taxonomy" id="147645"/>
    <lineage>
        <taxon>Bacteria</taxon>
        <taxon>Pseudomonadati</taxon>
        <taxon>Pseudomonadota</taxon>
        <taxon>Alphaproteobacteria</taxon>
        <taxon>Rhodobacterales</taxon>
        <taxon>Paracoccaceae</taxon>
        <taxon>Paracoccus</taxon>
    </lineage>
</organism>
<dbReference type="RefSeq" id="WP_080622361.1">
    <property type="nucleotide sequence ID" value="NZ_CAWMZI010000001.1"/>
</dbReference>
<dbReference type="PANTHER" id="PTHR45615:SF66">
    <property type="entry name" value="CARD DOMAIN-CONTAINING PROTEIN"/>
    <property type="match status" value="1"/>
</dbReference>
<protein>
    <recommendedName>
        <fullName evidence="4">Bacteriophage tail tape measure N-terminal domain-containing protein</fullName>
    </recommendedName>
</protein>
<dbReference type="STRING" id="147645.A6J80_17455"/>
<reference evidence="2" key="1">
    <citation type="submission" date="2017-12" db="EMBL/GenBank/DDBJ databases">
        <title>FDA dAtabase for Regulatory Grade micrObial Sequences (FDA-ARGOS): Supporting development and validation of Infectious Disease Dx tests.</title>
        <authorList>
            <person name="Campos J."/>
            <person name="Goldberg B."/>
            <person name="Tallon L."/>
            <person name="Sadzewicz L."/>
            <person name="Sengamalay N."/>
            <person name="Ott S."/>
            <person name="Godinez A."/>
            <person name="Nagaraj S."/>
            <person name="Vyas G."/>
            <person name="Aluvathingal J."/>
            <person name="Nadendla S."/>
            <person name="Geyer C."/>
            <person name="Nandy P."/>
            <person name="Hobson J."/>
            <person name="Sichtig H."/>
        </authorList>
    </citation>
    <scope>NUCLEOTIDE SEQUENCE</scope>
    <source>
        <strain evidence="2">FDAARGOS_252</strain>
    </source>
</reference>
<feature type="coiled-coil region" evidence="1">
    <location>
        <begin position="358"/>
        <end position="417"/>
    </location>
</feature>
<name>A0A1V0GVT7_9RHOB</name>
<dbReference type="AlphaFoldDB" id="A0A1V0GVT7"/>
<evidence type="ECO:0000313" key="3">
    <source>
        <dbReference type="Proteomes" id="UP000191257"/>
    </source>
</evidence>
<gene>
    <name evidence="2" type="ORF">A6J80_17455</name>
</gene>
<dbReference type="KEGG" id="pye:A6J80_17455"/>
<dbReference type="PANTHER" id="PTHR45615">
    <property type="entry name" value="MYOSIN HEAVY CHAIN, NON-MUSCLE"/>
    <property type="match status" value="1"/>
</dbReference>
<dbReference type="EMBL" id="CP020442">
    <property type="protein sequence ID" value="ARC37900.1"/>
    <property type="molecule type" value="Genomic_DNA"/>
</dbReference>
<dbReference type="Proteomes" id="UP000191257">
    <property type="component" value="Chromosome"/>
</dbReference>
<evidence type="ECO:0008006" key="4">
    <source>
        <dbReference type="Google" id="ProtNLM"/>
    </source>
</evidence>
<proteinExistence type="predicted"/>
<evidence type="ECO:0000313" key="2">
    <source>
        <dbReference type="EMBL" id="ARC37900.1"/>
    </source>
</evidence>
<sequence>MAEEPDLVVSAGFSDAQLVREADKVVAFYKRKGEEAQKAFVDAQGRVTNTQAAKAHMRELDNLSKAYDPAYRAARQYEAEVKRLDRALDLGAINQKQYTAEVERAARQMRDAGNAAEELRRKGVQGGTGWNNVGLQIGDVAVQMGAGTSAAQALGQQLPQLLSGFGTLGIMMGTASAIAIPLGSALLKVAMDTETLDDKLESLEKTTGAYVDAVEAAGTPLDELRKKYGDLADEIQRVNDVTALVSGAQAKIDLLGTANKLGQILIPKTSGDASIAGFGAAAGVEVNPAQSGFDRLTDIMQAYKVTREEAERLQMAFNRLASSNSQDAVIKDAQNLQAILIEVAGSAEEAGQRFPVAMNAARDLIQSAADQIAAADRAHREAQQDLLDTYDANTQKLKKLANDRAAAEKMLAEAVKDGNQERIASSKEVLRQIDRELDKTRQLARESDAAYQKMARGYKEYADSRRAGQAWAQSASGFEAEYVASRARGSGSEDEELVRAVTALSEQMGIAAKDLLAVMSFETGGKLRPNVIGPTTSQGQHFGLIQFGDKGAGPRYGVTPDSSITEQVVAAGRYLQDAGVKAGDSLANIYAAVLAGDARKVFASDLAAGGVVGNVTEATGGDQFEVHKARAEGLLAAYGSVEDAAKKSHAEEKKRLQDEIRERERLAKRVKEYGEELSKNLLSEQKQAELAKQQADQIAAIKASDLGAKEQATAIAAVNAEIEKQRLVYTLLEEAKRRQVDLDAMLTDGTMTYRQAIEALGEQKRQQIIVDEQRAQAEQKAAERAEFAAQAQETLKDGLLDAIVAGESFADVLANVAQMLARAALQAALFGEGPFASGGSGGGLLGSLFGAFGFGGQRVTGGDALSNALRGISGFRANGGSVQSGKVYGVGEQGPELFVPSVSGAILNVAQAQAALRGGQGGMSFAPTTNFHVNGNMDRSMMPEIERMINQRDQQLRREMPSIMKRYNLTDG</sequence>
<keyword evidence="1" id="KW-0175">Coiled coil</keyword>
<keyword evidence="3" id="KW-1185">Reference proteome</keyword>
<accession>A0A1V0GVT7</accession>
<evidence type="ECO:0000256" key="1">
    <source>
        <dbReference type="SAM" id="Coils"/>
    </source>
</evidence>
<feature type="coiled-coil region" evidence="1">
    <location>
        <begin position="646"/>
        <end position="676"/>
    </location>
</feature>